<dbReference type="GO" id="GO:0016799">
    <property type="term" value="F:hydrolase activity, hydrolyzing N-glycosyl compounds"/>
    <property type="evidence" value="ECO:0007669"/>
    <property type="project" value="InterPro"/>
</dbReference>
<dbReference type="Gene3D" id="3.90.245.10">
    <property type="entry name" value="Ribonucleoside hydrolase-like"/>
    <property type="match status" value="1"/>
</dbReference>
<evidence type="ECO:0008006" key="3">
    <source>
        <dbReference type="Google" id="ProtNLM"/>
    </source>
</evidence>
<keyword evidence="2" id="KW-1185">Reference proteome</keyword>
<dbReference type="STRING" id="1348624.GCA_001591545_01321"/>
<dbReference type="KEGG" id="blen:NCTC4824_02269"/>
<organism evidence="1 2">
    <name type="scientific">Lederbergia lenta</name>
    <name type="common">Bacillus lentus</name>
    <dbReference type="NCBI Taxonomy" id="1467"/>
    <lineage>
        <taxon>Bacteria</taxon>
        <taxon>Bacillati</taxon>
        <taxon>Bacillota</taxon>
        <taxon>Bacilli</taxon>
        <taxon>Bacillales</taxon>
        <taxon>Bacillaceae</taxon>
        <taxon>Lederbergia</taxon>
    </lineage>
</organism>
<protein>
    <recommendedName>
        <fullName evidence="3">Inosine-uridine preferring nucleoside hydrolase</fullName>
    </recommendedName>
</protein>
<reference evidence="1 2" key="1">
    <citation type="submission" date="2018-06" db="EMBL/GenBank/DDBJ databases">
        <authorList>
            <consortium name="Pathogen Informatics"/>
            <person name="Doyle S."/>
        </authorList>
    </citation>
    <scope>NUCLEOTIDE SEQUENCE [LARGE SCALE GENOMIC DNA]</scope>
    <source>
        <strain evidence="1 2">NCTC4824</strain>
    </source>
</reference>
<dbReference type="SUPFAM" id="SSF53590">
    <property type="entry name" value="Nucleoside hydrolase"/>
    <property type="match status" value="1"/>
</dbReference>
<evidence type="ECO:0000313" key="1">
    <source>
        <dbReference type="EMBL" id="SQI58714.1"/>
    </source>
</evidence>
<accession>A0A2X4ZE19</accession>
<name>A0A2X4ZE19_LEDLE</name>
<sequence length="34" mass="3722">MKIKVLLDTDIGGDLDDALCLAYLLNQPSCELVE</sequence>
<gene>
    <name evidence="1" type="ORF">NCTC4824_02269</name>
</gene>
<dbReference type="EMBL" id="LS483476">
    <property type="protein sequence ID" value="SQI58714.1"/>
    <property type="molecule type" value="Genomic_DNA"/>
</dbReference>
<dbReference type="InterPro" id="IPR036452">
    <property type="entry name" value="Ribo_hydro-like"/>
</dbReference>
<dbReference type="Proteomes" id="UP000249134">
    <property type="component" value="Chromosome 1"/>
</dbReference>
<dbReference type="AlphaFoldDB" id="A0A2X4ZE19"/>
<evidence type="ECO:0000313" key="2">
    <source>
        <dbReference type="Proteomes" id="UP000249134"/>
    </source>
</evidence>
<proteinExistence type="predicted"/>